<dbReference type="Gene3D" id="3.40.630.40">
    <property type="entry name" value="Zn-dependent exopeptidases"/>
    <property type="match status" value="1"/>
</dbReference>
<name>A0A0A2T7F3_9BACI</name>
<sequence>MTARMIVGTLLSFVMLLFVPVVAHAAEDWVELQDEKADVETDKEWTIKFNTSIESDSVNNENIYIRSLDGEQLSPSLSLSEDGKTITVEAPKDGYEPEQKYMLFVTKEITSQAGSKQMEKGYKQAFTITKDAKEEAPEEPVEDPAPQPEPEPEPKEVVSTGTVTSDVLNIRSKPSADGEKLGQLRYGDKVEIYSFTDFWAEIEYNGETAYVHKTYMKLRVKGGTAVEGQRIVVDAGHGDHDPGAQGGGAQEKEINLDVAQRVAENLKELGATPILVRDNDRFVTLKGRVEYAKEVKGDLFVSVHTNAASPAAKGAETFYSENKYSNVREGRLLATTIQDQLVNTVGMADRGVKASDFYVIRHNTLPSVLVELGFVTNSGDREKLTSDHYRDLYAQAITNGIVNYYEKDVD</sequence>
<protein>
    <submittedName>
        <fullName evidence="7">N-acetylmuramoyl-L-alanine amidase</fullName>
    </submittedName>
</protein>
<accession>A0A0A2T7F3</accession>
<dbReference type="STRING" id="1385514.N782_16705"/>
<dbReference type="SUPFAM" id="SSF53187">
    <property type="entry name" value="Zn-dependent exopeptidases"/>
    <property type="match status" value="1"/>
</dbReference>
<gene>
    <name evidence="7" type="ORF">N782_16705</name>
</gene>
<reference evidence="7 8" key="1">
    <citation type="journal article" date="2015" name="Stand. Genomic Sci.">
        <title>High quality draft genome sequence of the moderately halophilic bacterium Pontibacillus yanchengensis Y32(T) and comparison among Pontibacillus genomes.</title>
        <authorList>
            <person name="Huang J."/>
            <person name="Qiao Z.X."/>
            <person name="Tang J.W."/>
            <person name="Wang G."/>
        </authorList>
    </citation>
    <scope>NUCLEOTIDE SEQUENCE [LARGE SCALE GENOMIC DNA]</scope>
    <source>
        <strain evidence="7 8">Y32</strain>
    </source>
</reference>
<dbReference type="GO" id="GO:0071555">
    <property type="term" value="P:cell wall organization"/>
    <property type="evidence" value="ECO:0007669"/>
    <property type="project" value="UniProtKB-KW"/>
</dbReference>
<keyword evidence="3" id="KW-0961">Cell wall biogenesis/degradation</keyword>
<dbReference type="PANTHER" id="PTHR30404:SF0">
    <property type="entry name" value="N-ACETYLMURAMOYL-L-ALANINE AMIDASE AMIC"/>
    <property type="match status" value="1"/>
</dbReference>
<feature type="region of interest" description="Disordered" evidence="4">
    <location>
        <begin position="131"/>
        <end position="178"/>
    </location>
</feature>
<dbReference type="GO" id="GO:0008745">
    <property type="term" value="F:N-acetylmuramoyl-L-alanine amidase activity"/>
    <property type="evidence" value="ECO:0007669"/>
    <property type="project" value="InterPro"/>
</dbReference>
<proteinExistence type="predicted"/>
<evidence type="ECO:0000256" key="4">
    <source>
        <dbReference type="SAM" id="MobiDB-lite"/>
    </source>
</evidence>
<dbReference type="Gene3D" id="2.30.30.40">
    <property type="entry name" value="SH3 Domains"/>
    <property type="match status" value="1"/>
</dbReference>
<dbReference type="InterPro" id="IPR003646">
    <property type="entry name" value="SH3-like_bac-type"/>
</dbReference>
<dbReference type="Pfam" id="PF01520">
    <property type="entry name" value="Amidase_3"/>
    <property type="match status" value="1"/>
</dbReference>
<keyword evidence="1 5" id="KW-0732">Signal</keyword>
<feature type="signal peptide" evidence="5">
    <location>
        <begin position="1"/>
        <end position="25"/>
    </location>
</feature>
<dbReference type="SMART" id="SM00287">
    <property type="entry name" value="SH3b"/>
    <property type="match status" value="1"/>
</dbReference>
<dbReference type="PROSITE" id="PS51781">
    <property type="entry name" value="SH3B"/>
    <property type="match status" value="1"/>
</dbReference>
<dbReference type="Proteomes" id="UP000030147">
    <property type="component" value="Unassembled WGS sequence"/>
</dbReference>
<dbReference type="GO" id="GO:0009253">
    <property type="term" value="P:peptidoglycan catabolic process"/>
    <property type="evidence" value="ECO:0007669"/>
    <property type="project" value="InterPro"/>
</dbReference>
<keyword evidence="8" id="KW-1185">Reference proteome</keyword>
<evidence type="ECO:0000256" key="2">
    <source>
        <dbReference type="ARBA" id="ARBA00022801"/>
    </source>
</evidence>
<dbReference type="Gene3D" id="2.60.40.1220">
    <property type="match status" value="1"/>
</dbReference>
<evidence type="ECO:0000313" key="8">
    <source>
        <dbReference type="Proteomes" id="UP000030147"/>
    </source>
</evidence>
<dbReference type="AlphaFoldDB" id="A0A0A2T7F3"/>
<dbReference type="OrthoDB" id="9806267at2"/>
<dbReference type="SMART" id="SM00646">
    <property type="entry name" value="Ami_3"/>
    <property type="match status" value="1"/>
</dbReference>
<evidence type="ECO:0000259" key="6">
    <source>
        <dbReference type="PROSITE" id="PS51781"/>
    </source>
</evidence>
<keyword evidence="2" id="KW-0378">Hydrolase</keyword>
<dbReference type="RefSeq" id="WP_052111377.1">
    <property type="nucleotide sequence ID" value="NZ_AVBF01000049.1"/>
</dbReference>
<organism evidence="7 8">
    <name type="scientific">Pontibacillus yanchengensis Y32</name>
    <dbReference type="NCBI Taxonomy" id="1385514"/>
    <lineage>
        <taxon>Bacteria</taxon>
        <taxon>Bacillati</taxon>
        <taxon>Bacillota</taxon>
        <taxon>Bacilli</taxon>
        <taxon>Bacillales</taxon>
        <taxon>Bacillaceae</taxon>
        <taxon>Pontibacillus</taxon>
    </lineage>
</organism>
<dbReference type="eggNOG" id="COG0860">
    <property type="taxonomic scope" value="Bacteria"/>
</dbReference>
<dbReference type="GO" id="GO:0030288">
    <property type="term" value="C:outer membrane-bounded periplasmic space"/>
    <property type="evidence" value="ECO:0007669"/>
    <property type="project" value="TreeGrafter"/>
</dbReference>
<dbReference type="PANTHER" id="PTHR30404">
    <property type="entry name" value="N-ACETYLMURAMOYL-L-ALANINE AMIDASE"/>
    <property type="match status" value="1"/>
</dbReference>
<dbReference type="Pfam" id="PF08239">
    <property type="entry name" value="SH3_3"/>
    <property type="match status" value="1"/>
</dbReference>
<comment type="caution">
    <text evidence="7">The sequence shown here is derived from an EMBL/GenBank/DDBJ whole genome shotgun (WGS) entry which is preliminary data.</text>
</comment>
<dbReference type="Pfam" id="PF13205">
    <property type="entry name" value="Big_5"/>
    <property type="match status" value="1"/>
</dbReference>
<evidence type="ECO:0000256" key="3">
    <source>
        <dbReference type="ARBA" id="ARBA00023316"/>
    </source>
</evidence>
<evidence type="ECO:0000256" key="1">
    <source>
        <dbReference type="ARBA" id="ARBA00022729"/>
    </source>
</evidence>
<dbReference type="CDD" id="cd02696">
    <property type="entry name" value="MurNAc-LAA"/>
    <property type="match status" value="1"/>
</dbReference>
<evidence type="ECO:0000256" key="5">
    <source>
        <dbReference type="SAM" id="SignalP"/>
    </source>
</evidence>
<dbReference type="EMBL" id="AVBF01000049">
    <property type="protein sequence ID" value="KGP71737.1"/>
    <property type="molecule type" value="Genomic_DNA"/>
</dbReference>
<dbReference type="InterPro" id="IPR002508">
    <property type="entry name" value="MurNAc-LAA_cat"/>
</dbReference>
<dbReference type="InterPro" id="IPR050695">
    <property type="entry name" value="N-acetylmuramoyl_amidase_3"/>
</dbReference>
<dbReference type="InterPro" id="IPR032812">
    <property type="entry name" value="SbsA_Ig"/>
</dbReference>
<evidence type="ECO:0000313" key="7">
    <source>
        <dbReference type="EMBL" id="KGP71737.1"/>
    </source>
</evidence>
<dbReference type="InterPro" id="IPR014755">
    <property type="entry name" value="Cu-Rt/internalin_Ig-like"/>
</dbReference>
<feature type="domain" description="SH3b" evidence="6">
    <location>
        <begin position="158"/>
        <end position="220"/>
    </location>
</feature>
<feature type="chain" id="PRO_5001993884" evidence="5">
    <location>
        <begin position="26"/>
        <end position="410"/>
    </location>
</feature>